<dbReference type="Pfam" id="PF20464">
    <property type="entry name" value="MmeI_N"/>
    <property type="match status" value="1"/>
</dbReference>
<dbReference type="PANTHER" id="PTHR33841">
    <property type="entry name" value="DNA METHYLTRANSFERASE YEEA-RELATED"/>
    <property type="match status" value="1"/>
</dbReference>
<comment type="catalytic activity">
    <reaction evidence="4">
        <text>a 2'-deoxyadenosine in DNA + S-adenosyl-L-methionine = an N(6)-methyl-2'-deoxyadenosine in DNA + S-adenosyl-L-homocysteine + H(+)</text>
        <dbReference type="Rhea" id="RHEA:15197"/>
        <dbReference type="Rhea" id="RHEA-COMP:12418"/>
        <dbReference type="Rhea" id="RHEA-COMP:12419"/>
        <dbReference type="ChEBI" id="CHEBI:15378"/>
        <dbReference type="ChEBI" id="CHEBI:57856"/>
        <dbReference type="ChEBI" id="CHEBI:59789"/>
        <dbReference type="ChEBI" id="CHEBI:90615"/>
        <dbReference type="ChEBI" id="CHEBI:90616"/>
        <dbReference type="EC" id="2.1.1.72"/>
    </reaction>
</comment>
<dbReference type="GO" id="GO:0032259">
    <property type="term" value="P:methylation"/>
    <property type="evidence" value="ECO:0007669"/>
    <property type="project" value="UniProtKB-KW"/>
</dbReference>
<dbReference type="InterPro" id="IPR029063">
    <property type="entry name" value="SAM-dependent_MTases_sf"/>
</dbReference>
<evidence type="ECO:0000256" key="1">
    <source>
        <dbReference type="ARBA" id="ARBA00011900"/>
    </source>
</evidence>
<protein>
    <recommendedName>
        <fullName evidence="1">site-specific DNA-methyltransferase (adenine-specific)</fullName>
        <ecNumber evidence="1">2.1.1.72</ecNumber>
    </recommendedName>
</protein>
<evidence type="ECO:0000259" key="6">
    <source>
        <dbReference type="Pfam" id="PF20465"/>
    </source>
</evidence>
<accession>A0AAJ2X5K2</accession>
<reference evidence="9" key="1">
    <citation type="submission" date="2021-10" db="EMBL/GenBank/DDBJ databases">
        <authorList>
            <person name="Hussein R."/>
            <person name="Harrison J."/>
            <person name="Studholme D.J."/>
            <person name="Vicente J."/>
            <person name="Grant M."/>
        </authorList>
    </citation>
    <scope>NUCLEOTIDE SEQUENCE</scope>
    <source>
        <strain evidence="9">NCPPB 2970</strain>
    </source>
</reference>
<dbReference type="PRINTS" id="PR00507">
    <property type="entry name" value="N12N6MTFRASE"/>
</dbReference>
<feature type="domain" description="MmeI-like helicase spacer" evidence="6">
    <location>
        <begin position="182"/>
        <end position="252"/>
    </location>
</feature>
<dbReference type="Pfam" id="PF20465">
    <property type="entry name" value="MmeI_hel"/>
    <property type="match status" value="1"/>
</dbReference>
<comment type="caution">
    <text evidence="9">The sequence shown here is derived from an EMBL/GenBank/DDBJ whole genome shotgun (WGS) entry which is preliminary data.</text>
</comment>
<feature type="domain" description="MmeI-like DNA-methyltransferase" evidence="8">
    <location>
        <begin position="363"/>
        <end position="598"/>
    </location>
</feature>
<dbReference type="InterPro" id="IPR050953">
    <property type="entry name" value="N4_N6_ade-DNA_methylase"/>
</dbReference>
<dbReference type="RefSeq" id="WP_228427207.1">
    <property type="nucleotide sequence ID" value="NZ_JAJFNJ020000003.1"/>
</dbReference>
<dbReference type="PROSITE" id="PS00092">
    <property type="entry name" value="N6_MTASE"/>
    <property type="match status" value="1"/>
</dbReference>
<dbReference type="GO" id="GO:0003676">
    <property type="term" value="F:nucleic acid binding"/>
    <property type="evidence" value="ECO:0007669"/>
    <property type="project" value="InterPro"/>
</dbReference>
<evidence type="ECO:0000256" key="2">
    <source>
        <dbReference type="ARBA" id="ARBA00022603"/>
    </source>
</evidence>
<dbReference type="InterPro" id="IPR046816">
    <property type="entry name" value="MmeI_Mtase"/>
</dbReference>
<dbReference type="SUPFAM" id="SSF53335">
    <property type="entry name" value="S-adenosyl-L-methionine-dependent methyltransferases"/>
    <property type="match status" value="1"/>
</dbReference>
<sequence>MTPNEFIEKWRGGGDERRDAQSFFDDLCRLAGHRTPREADPDHTWFTYEYGVGKAAGGRGFADAWKKGYFGWEAKGTGRSLQDAYAQLKMYSDDLQNPPLLVVSDLRTIEIHTNFTNTVKEVHRFTVEDLAELAVLRKVRAMFNNPDELKPDTKRSDITAAAARKFADLAWALRQRGHEAREVAHFLNRLVFCMFAEDIGLLPDNLFTRLVEGSQDDPDAFVDNARQLFAAMHAKGGRVAFVPIAWFNGGLFDNDTALRLDRDELRILLAACRLSWDQIDPSIFGTLFERGLDPAKRKQLGANYTDPATITKLIRPVIIEPWLSDWDAEKAILGPLLEKADLNGSRQGLSSAQKAAQTRAFGEAQERYTQFLGRLHSFTVLDPACGSGNFLFMALRALKDIERRVMLEAEELGLPRQILGVSPRQVFGIEVNAYAAELARITVWIGELQWMIQNGYGARMDPILLPLDQIQCRDALLDGEVPAAWPVCDVIVGNPPFIGNKKLRRELGDEYVERLRAAYDGHVSGGTDFVCYWFERSMDCLPAGTARVGLVSTNSIRGGANRRSLERVSDQSRIFEAWSDQEWWDSGTAVRVSMVAFGRSQAQPHLDGRPVEVIYPDLTGPAVGVDGVNLTLAKRLDTNRGRSFQGSVKVGKFDIPEATALAWMGQPNAVGGENNEVLRPLFNTRDLTTRPRGKWIVDFNARSEREAAGYALPFAHVVENVRPKRLKNKDEGRRTKWWLHGRVGTEIRAAVAPLERVIITPRVSKHRVFVWGHPRAYYDDATVSIAREDDTSMGILHSRFHEVWALRMGTWMGVGNDPRYTPGTTFETFPFPEGLTPDIPAPDYAEDPRAQGIAAASAALLNARERWLNPPEWIEYQQTDKEAQAGLPRRIVPRPPFAAQWRQRTLTKLYNDNKQWLVDLHADLDRAVAAAYGWAWPLEEDEILRRLYALNVERRGGAVVAEPEEEEAEDDD</sequence>
<keyword evidence="3" id="KW-0808">Transferase</keyword>
<dbReference type="EC" id="2.1.1.72" evidence="1"/>
<gene>
    <name evidence="9" type="ORF">LLE72_019100</name>
</gene>
<evidence type="ECO:0000259" key="7">
    <source>
        <dbReference type="Pfam" id="PF20466"/>
    </source>
</evidence>
<evidence type="ECO:0000313" key="10">
    <source>
        <dbReference type="Proteomes" id="UP001297361"/>
    </source>
</evidence>
<keyword evidence="2 9" id="KW-0489">Methyltransferase</keyword>
<name>A0AAJ2X5K2_XANCA</name>
<dbReference type="InterPro" id="IPR046820">
    <property type="entry name" value="MmeI_TRD"/>
</dbReference>
<dbReference type="InterPro" id="IPR046819">
    <property type="entry name" value="MmeI_hel"/>
</dbReference>
<evidence type="ECO:0000313" key="9">
    <source>
        <dbReference type="EMBL" id="MEC3889800.1"/>
    </source>
</evidence>
<evidence type="ECO:0000259" key="5">
    <source>
        <dbReference type="Pfam" id="PF20464"/>
    </source>
</evidence>
<dbReference type="Gene3D" id="3.40.50.150">
    <property type="entry name" value="Vaccinia Virus protein VP39"/>
    <property type="match status" value="1"/>
</dbReference>
<feature type="domain" description="MmeI-like N-terminal" evidence="5">
    <location>
        <begin position="1"/>
        <end position="175"/>
    </location>
</feature>
<dbReference type="GO" id="GO:0009007">
    <property type="term" value="F:site-specific DNA-methyltransferase (adenine-specific) activity"/>
    <property type="evidence" value="ECO:0007669"/>
    <property type="project" value="UniProtKB-EC"/>
</dbReference>
<organism evidence="9 10">
    <name type="scientific">Xanthomonas campestris pv. papavericola</name>
    <dbReference type="NCBI Taxonomy" id="487881"/>
    <lineage>
        <taxon>Bacteria</taxon>
        <taxon>Pseudomonadati</taxon>
        <taxon>Pseudomonadota</taxon>
        <taxon>Gammaproteobacteria</taxon>
        <taxon>Lysobacterales</taxon>
        <taxon>Lysobacteraceae</taxon>
        <taxon>Xanthomonas</taxon>
    </lineage>
</organism>
<evidence type="ECO:0000259" key="8">
    <source>
        <dbReference type="Pfam" id="PF20473"/>
    </source>
</evidence>
<reference evidence="9" key="2">
    <citation type="submission" date="2024-01" db="EMBL/GenBank/DDBJ databases">
        <title>Long-read genome sequencing of X. campestris pv. papavericola.</title>
        <authorList>
            <person name="Hussain R.M.F."/>
            <person name="Greer S."/>
            <person name="Harrison J."/>
            <person name="Grant M."/>
            <person name="Vicente J."/>
            <person name="Studholme D.J."/>
        </authorList>
    </citation>
    <scope>NUCLEOTIDE SEQUENCE</scope>
    <source>
        <strain evidence="9">NCPPB 2970</strain>
    </source>
</reference>
<dbReference type="Pfam" id="PF20473">
    <property type="entry name" value="MmeI_Mtase"/>
    <property type="match status" value="1"/>
</dbReference>
<dbReference type="InterPro" id="IPR046817">
    <property type="entry name" value="MmeI_N"/>
</dbReference>
<feature type="domain" description="MmeI-like target recognition" evidence="7">
    <location>
        <begin position="675"/>
        <end position="833"/>
    </location>
</feature>
<dbReference type="EMBL" id="JAJFNJ020000003">
    <property type="protein sequence ID" value="MEC3889800.1"/>
    <property type="molecule type" value="Genomic_DNA"/>
</dbReference>
<dbReference type="Pfam" id="PF20466">
    <property type="entry name" value="MmeI_TRD"/>
    <property type="match status" value="1"/>
</dbReference>
<evidence type="ECO:0000256" key="3">
    <source>
        <dbReference type="ARBA" id="ARBA00022679"/>
    </source>
</evidence>
<dbReference type="PANTHER" id="PTHR33841:SF1">
    <property type="entry name" value="DNA METHYLTRANSFERASE A"/>
    <property type="match status" value="1"/>
</dbReference>
<dbReference type="Proteomes" id="UP001297361">
    <property type="component" value="Unassembled WGS sequence"/>
</dbReference>
<evidence type="ECO:0000256" key="4">
    <source>
        <dbReference type="ARBA" id="ARBA00047942"/>
    </source>
</evidence>
<dbReference type="InterPro" id="IPR002052">
    <property type="entry name" value="DNA_methylase_N6_adenine_CS"/>
</dbReference>
<dbReference type="AlphaFoldDB" id="A0AAJ2X5K2"/>
<proteinExistence type="predicted"/>